<evidence type="ECO:0000313" key="1">
    <source>
        <dbReference type="EMBL" id="OPA78795.1"/>
    </source>
</evidence>
<dbReference type="PANTHER" id="PTHR43564">
    <property type="entry name" value="KYNURENINE FORMAMIDASE-LIKE PROTEIN"/>
    <property type="match status" value="1"/>
</dbReference>
<sequence length="263" mass="29810">MNWETREGEYMMKLIDLSVPISPRIREPLPAKIEYATHEDGALQAAAALGLKQEDFPESKAWATEMVTLNTHAGTHVDAPWHYWPTSEGKQARTIDELPLEWFYSDGVVLDFSAKPPGYEITTDDLIAELKRIEYTLKPLDIVLIRSDADKRLYHEHYAFLHAGVSADATLWLLDQGVKVVGTDGWGWDIPLNLQAEAYKKQPREGVLWAAHYVGKDREYCQIEKLANLEKIPKPFGFKVCCFPIKVEMASAGWARPVAIVEE</sequence>
<dbReference type="STRING" id="1324314.BVG16_12975"/>
<dbReference type="GO" id="GO:0019441">
    <property type="term" value="P:L-tryptophan catabolic process to kynurenine"/>
    <property type="evidence" value="ECO:0007669"/>
    <property type="project" value="InterPro"/>
</dbReference>
<dbReference type="PANTHER" id="PTHR43564:SF2">
    <property type="entry name" value="BLR6059 PROTEIN"/>
    <property type="match status" value="1"/>
</dbReference>
<dbReference type="AlphaFoldDB" id="A0A1T2XG30"/>
<gene>
    <name evidence="1" type="ORF">BVG16_12975</name>
</gene>
<dbReference type="GO" id="GO:0004061">
    <property type="term" value="F:arylformamidase activity"/>
    <property type="evidence" value="ECO:0007669"/>
    <property type="project" value="InterPro"/>
</dbReference>
<proteinExistence type="predicted"/>
<protein>
    <submittedName>
        <fullName evidence="1">Cyclase</fullName>
    </submittedName>
</protein>
<name>A0A1T2XG30_9BACL</name>
<reference evidence="1 2" key="1">
    <citation type="submission" date="2017-01" db="EMBL/GenBank/DDBJ databases">
        <title>Genome analysis of Paenibacillus selenitrireducens ES3-24.</title>
        <authorList>
            <person name="Xu D."/>
            <person name="Yao R."/>
            <person name="Zheng S."/>
        </authorList>
    </citation>
    <scope>NUCLEOTIDE SEQUENCE [LARGE SCALE GENOMIC DNA]</scope>
    <source>
        <strain evidence="1 2">ES3-24</strain>
    </source>
</reference>
<dbReference type="Gene3D" id="3.50.30.50">
    <property type="entry name" value="Putative cyclase"/>
    <property type="match status" value="1"/>
</dbReference>
<organism evidence="1 2">
    <name type="scientific">Paenibacillus selenitireducens</name>
    <dbReference type="NCBI Taxonomy" id="1324314"/>
    <lineage>
        <taxon>Bacteria</taxon>
        <taxon>Bacillati</taxon>
        <taxon>Bacillota</taxon>
        <taxon>Bacilli</taxon>
        <taxon>Bacillales</taxon>
        <taxon>Paenibacillaceae</taxon>
        <taxon>Paenibacillus</taxon>
    </lineage>
</organism>
<comment type="caution">
    <text evidence="1">The sequence shown here is derived from an EMBL/GenBank/DDBJ whole genome shotgun (WGS) entry which is preliminary data.</text>
</comment>
<dbReference type="Proteomes" id="UP000190188">
    <property type="component" value="Unassembled WGS sequence"/>
</dbReference>
<keyword evidence="2" id="KW-1185">Reference proteome</keyword>
<dbReference type="InterPro" id="IPR037175">
    <property type="entry name" value="KFase_sf"/>
</dbReference>
<accession>A0A1T2XG30</accession>
<evidence type="ECO:0000313" key="2">
    <source>
        <dbReference type="Proteomes" id="UP000190188"/>
    </source>
</evidence>
<dbReference type="Pfam" id="PF04199">
    <property type="entry name" value="Cyclase"/>
    <property type="match status" value="1"/>
</dbReference>
<dbReference type="EMBL" id="MSZX01000004">
    <property type="protein sequence ID" value="OPA78795.1"/>
    <property type="molecule type" value="Genomic_DNA"/>
</dbReference>
<dbReference type="InterPro" id="IPR007325">
    <property type="entry name" value="KFase/CYL"/>
</dbReference>
<dbReference type="SUPFAM" id="SSF102198">
    <property type="entry name" value="Putative cyclase"/>
    <property type="match status" value="1"/>
</dbReference>